<dbReference type="InterPro" id="IPR011051">
    <property type="entry name" value="RmlC_Cupin_sf"/>
</dbReference>
<dbReference type="EMBL" id="FNHG01000002">
    <property type="protein sequence ID" value="SDL83710.1"/>
    <property type="molecule type" value="Genomic_DNA"/>
</dbReference>
<dbReference type="Gene3D" id="2.60.120.10">
    <property type="entry name" value="Jelly Rolls"/>
    <property type="match status" value="1"/>
</dbReference>
<proteinExistence type="predicted"/>
<dbReference type="InterPro" id="IPR014710">
    <property type="entry name" value="RmlC-like_jellyroll"/>
</dbReference>
<dbReference type="STRING" id="144026.SAMN04488568_102284"/>
<dbReference type="InterPro" id="IPR013096">
    <property type="entry name" value="Cupin_2"/>
</dbReference>
<protein>
    <submittedName>
        <fullName evidence="3">Uncharacterized conserved protein, cupin superfamily</fullName>
    </submittedName>
</protein>
<dbReference type="PANTHER" id="PTHR35848:SF9">
    <property type="entry name" value="SLL1358 PROTEIN"/>
    <property type="match status" value="1"/>
</dbReference>
<dbReference type="RefSeq" id="WP_091766623.1">
    <property type="nucleotide sequence ID" value="NZ_FNHG01000002.1"/>
</dbReference>
<evidence type="ECO:0000313" key="3">
    <source>
        <dbReference type="EMBL" id="SDL83710.1"/>
    </source>
</evidence>
<dbReference type="AlphaFoldDB" id="A0A1G9NB57"/>
<dbReference type="CDD" id="cd02224">
    <property type="entry name" value="cupin_SPO2919-like"/>
    <property type="match status" value="1"/>
</dbReference>
<dbReference type="InterPro" id="IPR051610">
    <property type="entry name" value="GPI/OXD"/>
</dbReference>
<dbReference type="OrthoDB" id="5290459at2"/>
<dbReference type="Proteomes" id="UP000199759">
    <property type="component" value="Unassembled WGS sequence"/>
</dbReference>
<keyword evidence="4" id="KW-1185">Reference proteome</keyword>
<feature type="domain" description="Cupin type-2" evidence="2">
    <location>
        <begin position="47"/>
        <end position="117"/>
    </location>
</feature>
<dbReference type="PANTHER" id="PTHR35848">
    <property type="entry name" value="OXALATE-BINDING PROTEIN"/>
    <property type="match status" value="1"/>
</dbReference>
<accession>A0A1G9NB57</accession>
<dbReference type="SUPFAM" id="SSF51182">
    <property type="entry name" value="RmlC-like cupins"/>
    <property type="match status" value="1"/>
</dbReference>
<keyword evidence="1" id="KW-0479">Metal-binding</keyword>
<name>A0A1G9NB57_9PROT</name>
<evidence type="ECO:0000259" key="2">
    <source>
        <dbReference type="Pfam" id="PF07883"/>
    </source>
</evidence>
<evidence type="ECO:0000313" key="4">
    <source>
        <dbReference type="Proteomes" id="UP000199759"/>
    </source>
</evidence>
<reference evidence="3 4" key="1">
    <citation type="submission" date="2016-10" db="EMBL/GenBank/DDBJ databases">
        <authorList>
            <person name="de Groot N.N."/>
        </authorList>
    </citation>
    <scope>NUCLEOTIDE SEQUENCE [LARGE SCALE GENOMIC DNA]</scope>
    <source>
        <strain evidence="3 4">DSM 16077</strain>
    </source>
</reference>
<evidence type="ECO:0000256" key="1">
    <source>
        <dbReference type="ARBA" id="ARBA00022723"/>
    </source>
</evidence>
<sequence>MSTFAVNDVEESSKCSYPAPINEPCKGRHVRRLGEVAGLSQFGVNQVRLEPGAWSSQRHWHTHEDEFVQILSGEAVLVMDGGETVMRPGDCAGFRAGVEDGHHLVNRSDSDCVFLAIGTRIDADGCDYPDIDMKALPERYDRPGSGIFVHKDGTPY</sequence>
<dbReference type="Pfam" id="PF07883">
    <property type="entry name" value="Cupin_2"/>
    <property type="match status" value="1"/>
</dbReference>
<dbReference type="GO" id="GO:0046872">
    <property type="term" value="F:metal ion binding"/>
    <property type="evidence" value="ECO:0007669"/>
    <property type="project" value="UniProtKB-KW"/>
</dbReference>
<gene>
    <name evidence="3" type="ORF">SAMN04488568_102284</name>
</gene>
<organism evidence="3 4">
    <name type="scientific">Maricaulis salignorans</name>
    <dbReference type="NCBI Taxonomy" id="144026"/>
    <lineage>
        <taxon>Bacteria</taxon>
        <taxon>Pseudomonadati</taxon>
        <taxon>Pseudomonadota</taxon>
        <taxon>Alphaproteobacteria</taxon>
        <taxon>Maricaulales</taxon>
        <taxon>Maricaulaceae</taxon>
        <taxon>Maricaulis</taxon>
    </lineage>
</organism>